<dbReference type="InterPro" id="IPR046169">
    <property type="entry name" value="DUF6171"/>
</dbReference>
<dbReference type="EMBL" id="AJWZ01011970">
    <property type="protein sequence ID" value="EKC43564.1"/>
    <property type="molecule type" value="Genomic_DNA"/>
</dbReference>
<sequence>MEAQPKRCRRCLLQDMADENDYYASVVRYRATMPRRVRTPDAEYTARLEHCRTCPSLNAGTCMQCGCYVEMRAARTDMHCPLDNAPW</sequence>
<protein>
    <submittedName>
        <fullName evidence="1">Uncharacterized protein</fullName>
    </submittedName>
</protein>
<name>K1RIV6_9ZZZZ</name>
<dbReference type="AlphaFoldDB" id="K1RIV6"/>
<comment type="caution">
    <text evidence="1">The sequence shown here is derived from an EMBL/GenBank/DDBJ whole genome shotgun (WGS) entry which is preliminary data.</text>
</comment>
<accession>K1RIV6</accession>
<dbReference type="Pfam" id="PF19668">
    <property type="entry name" value="DUF6171"/>
    <property type="match status" value="1"/>
</dbReference>
<proteinExistence type="predicted"/>
<gene>
    <name evidence="1" type="ORF">OBE_17934</name>
</gene>
<organism evidence="1">
    <name type="scientific">human gut metagenome</name>
    <dbReference type="NCBI Taxonomy" id="408170"/>
    <lineage>
        <taxon>unclassified sequences</taxon>
        <taxon>metagenomes</taxon>
        <taxon>organismal metagenomes</taxon>
    </lineage>
</organism>
<reference evidence="1" key="1">
    <citation type="journal article" date="2013" name="Environ. Microbiol.">
        <title>Microbiota from the distal guts of lean and obese adolescents exhibit partial functional redundancy besides clear differences in community structure.</title>
        <authorList>
            <person name="Ferrer M."/>
            <person name="Ruiz A."/>
            <person name="Lanza F."/>
            <person name="Haange S.B."/>
            <person name="Oberbach A."/>
            <person name="Till H."/>
            <person name="Bargiela R."/>
            <person name="Campoy C."/>
            <person name="Segura M.T."/>
            <person name="Richter M."/>
            <person name="von Bergen M."/>
            <person name="Seifert J."/>
            <person name="Suarez A."/>
        </authorList>
    </citation>
    <scope>NUCLEOTIDE SEQUENCE</scope>
</reference>
<evidence type="ECO:0000313" key="1">
    <source>
        <dbReference type="EMBL" id="EKC43564.1"/>
    </source>
</evidence>